<protein>
    <submittedName>
        <fullName evidence="2">Glutamine amidotransferase</fullName>
    </submittedName>
</protein>
<feature type="domain" description="Glutamine amidotransferase" evidence="1">
    <location>
        <begin position="21"/>
        <end position="175"/>
    </location>
</feature>
<evidence type="ECO:0000313" key="3">
    <source>
        <dbReference type="Proteomes" id="UP000197334"/>
    </source>
</evidence>
<keyword evidence="3" id="KW-1185">Reference proteome</keyword>
<dbReference type="PANTHER" id="PTHR42695">
    <property type="entry name" value="GLUTAMINE AMIDOTRANSFERASE YLR126C-RELATED"/>
    <property type="match status" value="1"/>
</dbReference>
<evidence type="ECO:0000313" key="2">
    <source>
        <dbReference type="EMBL" id="OWV30596.1"/>
    </source>
</evidence>
<dbReference type="OrthoDB" id="9813383at2"/>
<dbReference type="Pfam" id="PF00117">
    <property type="entry name" value="GATase"/>
    <property type="match status" value="1"/>
</dbReference>
<sequence length="229" mass="25153">MHIHLLQHGPDHGPARLTDWLTNMGHSYTVFHLYAGELSPRPNESDALIVLDGPEALLDQPPAWFKAEDKLINRYLDGQKPLLGIGLGAHWIAQALGSVVAPGTYPETGWHTVTLAPENSLDLPETFTAFMWHRYVFSLPDDAFPLGGSEAAPLQGFAWDRGRVIGLLCHLEATAASVKQLLGSAEWPTATPSTARFVQDAAQILADPNRFIHLAPQLDRLMTQWLKAA</sequence>
<organism evidence="2 3">
    <name type="scientific">Halomonas campaniensis</name>
    <dbReference type="NCBI Taxonomy" id="213554"/>
    <lineage>
        <taxon>Bacteria</taxon>
        <taxon>Pseudomonadati</taxon>
        <taxon>Pseudomonadota</taxon>
        <taxon>Gammaproteobacteria</taxon>
        <taxon>Oceanospirillales</taxon>
        <taxon>Halomonadaceae</taxon>
        <taxon>Halomonas</taxon>
    </lineage>
</organism>
<dbReference type="RefSeq" id="WP_088699298.1">
    <property type="nucleotide sequence ID" value="NZ_JPUA01000015.1"/>
</dbReference>
<dbReference type="GO" id="GO:0016740">
    <property type="term" value="F:transferase activity"/>
    <property type="evidence" value="ECO:0007669"/>
    <property type="project" value="UniProtKB-KW"/>
</dbReference>
<dbReference type="Proteomes" id="UP000197334">
    <property type="component" value="Unassembled WGS sequence"/>
</dbReference>
<dbReference type="GO" id="GO:0005829">
    <property type="term" value="C:cytosol"/>
    <property type="evidence" value="ECO:0007669"/>
    <property type="project" value="TreeGrafter"/>
</dbReference>
<dbReference type="InterPro" id="IPR017926">
    <property type="entry name" value="GATASE"/>
</dbReference>
<name>A0A246S2L6_9GAMM</name>
<accession>A0A246S2L6</accession>
<comment type="caution">
    <text evidence="2">The sequence shown here is derived from an EMBL/GenBank/DDBJ whole genome shotgun (WGS) entry which is preliminary data.</text>
</comment>
<dbReference type="CDD" id="cd01741">
    <property type="entry name" value="GATase1_1"/>
    <property type="match status" value="1"/>
</dbReference>
<proteinExistence type="predicted"/>
<keyword evidence="2" id="KW-0315">Glutamine amidotransferase</keyword>
<dbReference type="AlphaFoldDB" id="A0A246S2L6"/>
<reference evidence="2 3" key="1">
    <citation type="submission" date="2014-08" db="EMBL/GenBank/DDBJ databases">
        <title>Draft genome sequence of a novel L-asparaginase producing marine bacterium, Halomonas campaniensis.</title>
        <authorList>
            <person name="Sundarakrishnan B."/>
            <person name="Moushumi Priya A."/>
            <person name="Raman G."/>
            <person name="Sakthivel N."/>
            <person name="Park S."/>
            <person name="Jayachandran S."/>
        </authorList>
    </citation>
    <scope>NUCLEOTIDE SEQUENCE [LARGE SCALE GENOMIC DNA]</scope>
    <source>
        <strain evidence="2 3">SK03</strain>
    </source>
</reference>
<evidence type="ECO:0000259" key="1">
    <source>
        <dbReference type="Pfam" id="PF00117"/>
    </source>
</evidence>
<dbReference type="InterPro" id="IPR044992">
    <property type="entry name" value="ChyE-like"/>
</dbReference>
<gene>
    <name evidence="2" type="ORF">JI62_06005</name>
</gene>
<keyword evidence="2" id="KW-0808">Transferase</keyword>
<dbReference type="PANTHER" id="PTHR42695:SF5">
    <property type="entry name" value="GLUTAMINE AMIDOTRANSFERASE YLR126C-RELATED"/>
    <property type="match status" value="1"/>
</dbReference>
<dbReference type="EMBL" id="JPUA01000015">
    <property type="protein sequence ID" value="OWV30596.1"/>
    <property type="molecule type" value="Genomic_DNA"/>
</dbReference>
<dbReference type="Gene3D" id="3.40.50.880">
    <property type="match status" value="1"/>
</dbReference>
<dbReference type="InterPro" id="IPR029062">
    <property type="entry name" value="Class_I_gatase-like"/>
</dbReference>
<dbReference type="SUPFAM" id="SSF52317">
    <property type="entry name" value="Class I glutamine amidotransferase-like"/>
    <property type="match status" value="1"/>
</dbReference>